<name>A0A6H1ZGG5_9ZZZZ</name>
<dbReference type="EMBL" id="MT144015">
    <property type="protein sequence ID" value="QJA46562.1"/>
    <property type="molecule type" value="Genomic_DNA"/>
</dbReference>
<evidence type="ECO:0000313" key="2">
    <source>
        <dbReference type="EMBL" id="QJH94766.1"/>
    </source>
</evidence>
<dbReference type="EMBL" id="MT144606">
    <property type="protein sequence ID" value="QJH94766.1"/>
    <property type="molecule type" value="Genomic_DNA"/>
</dbReference>
<proteinExistence type="predicted"/>
<reference evidence="1" key="1">
    <citation type="submission" date="2020-03" db="EMBL/GenBank/DDBJ databases">
        <title>The deep terrestrial virosphere.</title>
        <authorList>
            <person name="Holmfeldt K."/>
            <person name="Nilsson E."/>
            <person name="Simone D."/>
            <person name="Lopez-Fernandez M."/>
            <person name="Wu X."/>
            <person name="de Brujin I."/>
            <person name="Lundin D."/>
            <person name="Andersson A."/>
            <person name="Bertilsson S."/>
            <person name="Dopson M."/>
        </authorList>
    </citation>
    <scope>NUCLEOTIDE SEQUENCE</scope>
    <source>
        <strain evidence="1">TM448A00456</strain>
        <strain evidence="2">TM448B00301</strain>
    </source>
</reference>
<organism evidence="1">
    <name type="scientific">viral metagenome</name>
    <dbReference type="NCBI Taxonomy" id="1070528"/>
    <lineage>
        <taxon>unclassified sequences</taxon>
        <taxon>metagenomes</taxon>
        <taxon>organismal metagenomes</taxon>
    </lineage>
</organism>
<sequence>MATKVKDGVVEVETMTLEDALAAIDLAKEALQADAGSLTEEEQAKLVKIIGRQAERLTRSAREVALESRWQSLMEIKGAANDEIDKAVSNFVGEFAASIRNTLKFNGKGKPTLPGIRKVMAARLNDLHGAAEVIATSHFDKVIDAEALRHNKDGSFTIRKAKLV</sequence>
<evidence type="ECO:0000313" key="1">
    <source>
        <dbReference type="EMBL" id="QJA46562.1"/>
    </source>
</evidence>
<protein>
    <submittedName>
        <fullName evidence="1">Uncharacterized protein</fullName>
    </submittedName>
</protein>
<dbReference type="AlphaFoldDB" id="A0A6H1ZGG5"/>
<gene>
    <name evidence="1" type="ORF">TM448A00456_0002</name>
    <name evidence="2" type="ORF">TM448B00301_0008</name>
</gene>
<accession>A0A6H1ZGG5</accession>